<evidence type="ECO:0000256" key="4">
    <source>
        <dbReference type="ARBA" id="ARBA00023157"/>
    </source>
</evidence>
<evidence type="ECO:0000256" key="6">
    <source>
        <dbReference type="NCBIfam" id="TIGR01068"/>
    </source>
</evidence>
<keyword evidence="3" id="KW-0249">Electron transport</keyword>
<protein>
    <recommendedName>
        <fullName evidence="6 7">Thioredoxin</fullName>
    </recommendedName>
</protein>
<comment type="similarity">
    <text evidence="1 7">Belongs to the thioredoxin family.</text>
</comment>
<sequence length="121" mass="12976">MATVDLTTETFEKTVGDEGIVLVDWWASWCGPCRQFAPTFEKSSESHTDVVHGKVDTEAEQALAGAAQITSIPTLMGFRDGILVFRQAGALPPAALEQVVEGIKNLDMDEVRAQVAAQQAG</sequence>
<keyword evidence="10" id="KW-1185">Reference proteome</keyword>
<gene>
    <name evidence="9" type="primary">trxA</name>
    <name evidence="9" type="ORF">JQN70_02295</name>
</gene>
<dbReference type="PANTHER" id="PTHR45663:SF40">
    <property type="entry name" value="THIOREDOXIN 2"/>
    <property type="match status" value="1"/>
</dbReference>
<keyword evidence="2" id="KW-0813">Transport</keyword>
<dbReference type="PANTHER" id="PTHR45663">
    <property type="entry name" value="GEO12009P1"/>
    <property type="match status" value="1"/>
</dbReference>
<name>A0ABS2CH65_9MICO</name>
<dbReference type="PRINTS" id="PR00421">
    <property type="entry name" value="THIOREDOXIN"/>
</dbReference>
<proteinExistence type="inferred from homology"/>
<dbReference type="Gene3D" id="3.40.30.10">
    <property type="entry name" value="Glutaredoxin"/>
    <property type="match status" value="1"/>
</dbReference>
<dbReference type="Pfam" id="PF00085">
    <property type="entry name" value="Thioredoxin"/>
    <property type="match status" value="1"/>
</dbReference>
<dbReference type="NCBIfam" id="TIGR01068">
    <property type="entry name" value="thioredoxin"/>
    <property type="match status" value="1"/>
</dbReference>
<evidence type="ECO:0000256" key="7">
    <source>
        <dbReference type="PIRNR" id="PIRNR000077"/>
    </source>
</evidence>
<evidence type="ECO:0000313" key="9">
    <source>
        <dbReference type="EMBL" id="MBM6399211.1"/>
    </source>
</evidence>
<dbReference type="SUPFAM" id="SSF52833">
    <property type="entry name" value="Thioredoxin-like"/>
    <property type="match status" value="1"/>
</dbReference>
<evidence type="ECO:0000256" key="2">
    <source>
        <dbReference type="ARBA" id="ARBA00022448"/>
    </source>
</evidence>
<evidence type="ECO:0000256" key="3">
    <source>
        <dbReference type="ARBA" id="ARBA00022982"/>
    </source>
</evidence>
<dbReference type="InterPro" id="IPR005746">
    <property type="entry name" value="Thioredoxin"/>
</dbReference>
<evidence type="ECO:0000256" key="5">
    <source>
        <dbReference type="ARBA" id="ARBA00023284"/>
    </source>
</evidence>
<dbReference type="EMBL" id="JAFDVD010000003">
    <property type="protein sequence ID" value="MBM6399211.1"/>
    <property type="molecule type" value="Genomic_DNA"/>
</dbReference>
<accession>A0ABS2CH65</accession>
<keyword evidence="5" id="KW-0676">Redox-active center</keyword>
<dbReference type="PROSITE" id="PS51352">
    <property type="entry name" value="THIOREDOXIN_2"/>
    <property type="match status" value="1"/>
</dbReference>
<organism evidence="9 10">
    <name type="scientific">Phycicoccus sonneratiae</name>
    <dbReference type="NCBI Taxonomy" id="2807628"/>
    <lineage>
        <taxon>Bacteria</taxon>
        <taxon>Bacillati</taxon>
        <taxon>Actinomycetota</taxon>
        <taxon>Actinomycetes</taxon>
        <taxon>Micrococcales</taxon>
        <taxon>Intrasporangiaceae</taxon>
        <taxon>Phycicoccus</taxon>
    </lineage>
</organism>
<keyword evidence="4" id="KW-1015">Disulfide bond</keyword>
<dbReference type="Proteomes" id="UP001430172">
    <property type="component" value="Unassembled WGS sequence"/>
</dbReference>
<dbReference type="PIRSF" id="PIRSF000077">
    <property type="entry name" value="Thioredoxin"/>
    <property type="match status" value="1"/>
</dbReference>
<feature type="domain" description="Thioredoxin" evidence="8">
    <location>
        <begin position="1"/>
        <end position="105"/>
    </location>
</feature>
<dbReference type="CDD" id="cd02947">
    <property type="entry name" value="TRX_family"/>
    <property type="match status" value="1"/>
</dbReference>
<dbReference type="InterPro" id="IPR036249">
    <property type="entry name" value="Thioredoxin-like_sf"/>
</dbReference>
<evidence type="ECO:0000313" key="10">
    <source>
        <dbReference type="Proteomes" id="UP001430172"/>
    </source>
</evidence>
<evidence type="ECO:0000259" key="8">
    <source>
        <dbReference type="PROSITE" id="PS51352"/>
    </source>
</evidence>
<evidence type="ECO:0000256" key="1">
    <source>
        <dbReference type="ARBA" id="ARBA00008987"/>
    </source>
</evidence>
<dbReference type="InterPro" id="IPR013766">
    <property type="entry name" value="Thioredoxin_domain"/>
</dbReference>
<reference evidence="9" key="1">
    <citation type="submission" date="2021-02" db="EMBL/GenBank/DDBJ databases">
        <title>Phycicoccus sp. MQZ13P-5T, whole genome shotgun sequence.</title>
        <authorList>
            <person name="Tuo L."/>
        </authorList>
    </citation>
    <scope>NUCLEOTIDE SEQUENCE</scope>
    <source>
        <strain evidence="9">MQZ13P-5</strain>
    </source>
</reference>
<dbReference type="RefSeq" id="WP_204129681.1">
    <property type="nucleotide sequence ID" value="NZ_JAFDVD010000003.1"/>
</dbReference>
<comment type="caution">
    <text evidence="9">The sequence shown here is derived from an EMBL/GenBank/DDBJ whole genome shotgun (WGS) entry which is preliminary data.</text>
</comment>